<dbReference type="RefSeq" id="WP_073306481.1">
    <property type="nucleotide sequence ID" value="NZ_JBJEGA010000012.1"/>
</dbReference>
<sequence>MDFYMKLPRRKREFTLFLFVLSLISMNIIAPLITCFEVNFSLQTWAHTFRIMPMLWPCVVATVLITYKPAGFLTQKLTVRGDSFRAEVTLNILCTVFLMSIILTVVGSWVGAQQISMDPISRFFYKWPRNFAISLAVEIFIAQPIARQVMFMLHKHLDARKALSASAA</sequence>
<feature type="transmembrane region" description="Helical" evidence="1">
    <location>
        <begin position="88"/>
        <end position="111"/>
    </location>
</feature>
<dbReference type="EMBL" id="FUWU01000005">
    <property type="protein sequence ID" value="SJZ40505.1"/>
    <property type="molecule type" value="Genomic_DNA"/>
</dbReference>
<protein>
    <recommendedName>
        <fullName evidence="6">DUF2798 domain-containing protein</fullName>
    </recommendedName>
</protein>
<reference evidence="4" key="2">
    <citation type="submission" date="2016-11" db="EMBL/GenBank/DDBJ databases">
        <authorList>
            <person name="Varghese N."/>
            <person name="Submissions S."/>
        </authorList>
    </citation>
    <scope>NUCLEOTIDE SEQUENCE [LARGE SCALE GENOMIC DNA]</scope>
    <source>
        <strain evidence="4">UWOS</strain>
    </source>
</reference>
<accession>A0A1M6ZX82</accession>
<evidence type="ECO:0008006" key="6">
    <source>
        <dbReference type="Google" id="ProtNLM"/>
    </source>
</evidence>
<dbReference type="EMBL" id="FRAW01000077">
    <property type="protein sequence ID" value="SHL34989.1"/>
    <property type="molecule type" value="Genomic_DNA"/>
</dbReference>
<name>A0A1M6ZX82_9BACT</name>
<feature type="transmembrane region" description="Helical" evidence="1">
    <location>
        <begin position="45"/>
        <end position="67"/>
    </location>
</feature>
<evidence type="ECO:0000256" key="1">
    <source>
        <dbReference type="SAM" id="Phobius"/>
    </source>
</evidence>
<accession>A0A1T4KDS9</accession>
<dbReference type="Proteomes" id="UP000184275">
    <property type="component" value="Unassembled WGS sequence"/>
</dbReference>
<evidence type="ECO:0000313" key="2">
    <source>
        <dbReference type="EMBL" id="SHL34989.1"/>
    </source>
</evidence>
<dbReference type="Proteomes" id="UP000190449">
    <property type="component" value="Unassembled WGS sequence"/>
</dbReference>
<keyword evidence="1" id="KW-0812">Transmembrane</keyword>
<reference evidence="3 5" key="3">
    <citation type="submission" date="2017-02" db="EMBL/GenBank/DDBJ databases">
        <authorList>
            <person name="Peterson S.W."/>
        </authorList>
    </citation>
    <scope>NUCLEOTIDE SEQUENCE [LARGE SCALE GENOMIC DNA]</scope>
    <source>
        <strain evidence="3 5">ATCC 43854</strain>
    </source>
</reference>
<evidence type="ECO:0000313" key="4">
    <source>
        <dbReference type="Proteomes" id="UP000184275"/>
    </source>
</evidence>
<proteinExistence type="predicted"/>
<reference evidence="2" key="1">
    <citation type="submission" date="2016-11" db="EMBL/GenBank/DDBJ databases">
        <authorList>
            <person name="Jaros S."/>
            <person name="Januszkiewicz K."/>
            <person name="Wedrychowicz H."/>
        </authorList>
    </citation>
    <scope>NUCLEOTIDE SEQUENCE [LARGE SCALE GENOMIC DNA]</scope>
    <source>
        <strain evidence="2">UWOS</strain>
    </source>
</reference>
<keyword evidence="4" id="KW-1185">Reference proteome</keyword>
<keyword evidence="1" id="KW-0472">Membrane</keyword>
<evidence type="ECO:0000313" key="5">
    <source>
        <dbReference type="Proteomes" id="UP000190449"/>
    </source>
</evidence>
<dbReference type="AlphaFoldDB" id="A0A1M6ZX82"/>
<evidence type="ECO:0000313" key="3">
    <source>
        <dbReference type="EMBL" id="SJZ40505.1"/>
    </source>
</evidence>
<organism evidence="2 4">
    <name type="scientific">Fibrobacter intestinalis</name>
    <dbReference type="NCBI Taxonomy" id="28122"/>
    <lineage>
        <taxon>Bacteria</taxon>
        <taxon>Pseudomonadati</taxon>
        <taxon>Fibrobacterota</taxon>
        <taxon>Fibrobacteria</taxon>
        <taxon>Fibrobacterales</taxon>
        <taxon>Fibrobacteraceae</taxon>
        <taxon>Fibrobacter</taxon>
    </lineage>
</organism>
<gene>
    <name evidence="3" type="ORF">SAMN02745108_00450</name>
    <name evidence="2" type="ORF">SAMN05720469_1772</name>
</gene>
<dbReference type="InterPro" id="IPR021529">
    <property type="entry name" value="DUF2798"/>
</dbReference>
<dbReference type="Pfam" id="PF11391">
    <property type="entry name" value="DUF2798"/>
    <property type="match status" value="1"/>
</dbReference>
<keyword evidence="1" id="KW-1133">Transmembrane helix</keyword>